<protein>
    <submittedName>
        <fullName evidence="5">GntR family transcriptional regulator, transcriptional repressor for pyruvate dehydrogenase complex</fullName>
    </submittedName>
</protein>
<dbReference type="Pfam" id="PF00392">
    <property type="entry name" value="GntR"/>
    <property type="match status" value="1"/>
</dbReference>
<organism evidence="5 6">
    <name type="scientific">Lutispora thermophila DSM 19022</name>
    <dbReference type="NCBI Taxonomy" id="1122184"/>
    <lineage>
        <taxon>Bacteria</taxon>
        <taxon>Bacillati</taxon>
        <taxon>Bacillota</taxon>
        <taxon>Clostridia</taxon>
        <taxon>Lutisporales</taxon>
        <taxon>Lutisporaceae</taxon>
        <taxon>Lutispora</taxon>
    </lineage>
</organism>
<dbReference type="SMART" id="SM00895">
    <property type="entry name" value="FCD"/>
    <property type="match status" value="1"/>
</dbReference>
<dbReference type="GO" id="GO:0003677">
    <property type="term" value="F:DNA binding"/>
    <property type="evidence" value="ECO:0007669"/>
    <property type="project" value="UniProtKB-KW"/>
</dbReference>
<sequence length="238" mass="27722">MVDSKEIELTPIKRIRLYEEVESQLMSLVKNGRIQPGEKFPSESELVEQLNVSRAVLREAFRILEAKGLVYSIQGRGRYLRFVEEPKSVNSEYLALELEKTSIIEIYEVRLGLEPIAAKLAAQRWKTEDIECMEIIVSKLETEEQHKQFDYPFHLAIAKTSGNYVLRKLIVMQLNLVYGVSNEKVNFILNSRKIEDYVNEHKKILEAIKKRDGDIASKLMEEHLSKSLYLLMKDRNDF</sequence>
<evidence type="ECO:0000259" key="4">
    <source>
        <dbReference type="PROSITE" id="PS50949"/>
    </source>
</evidence>
<proteinExistence type="predicted"/>
<reference evidence="5 6" key="1">
    <citation type="submission" date="2016-11" db="EMBL/GenBank/DDBJ databases">
        <authorList>
            <person name="Jaros S."/>
            <person name="Januszkiewicz K."/>
            <person name="Wedrychowicz H."/>
        </authorList>
    </citation>
    <scope>NUCLEOTIDE SEQUENCE [LARGE SCALE GENOMIC DNA]</scope>
    <source>
        <strain evidence="5 6">DSM 19022</strain>
    </source>
</reference>
<keyword evidence="5" id="KW-0670">Pyruvate</keyword>
<keyword evidence="2" id="KW-0238">DNA-binding</keyword>
<gene>
    <name evidence="5" type="ORF">SAMN02745176_02393</name>
</gene>
<dbReference type="Gene3D" id="1.20.120.530">
    <property type="entry name" value="GntR ligand-binding domain-like"/>
    <property type="match status" value="1"/>
</dbReference>
<dbReference type="PRINTS" id="PR00035">
    <property type="entry name" value="HTHGNTR"/>
</dbReference>
<dbReference type="InterPro" id="IPR036388">
    <property type="entry name" value="WH-like_DNA-bd_sf"/>
</dbReference>
<dbReference type="SUPFAM" id="SSF48008">
    <property type="entry name" value="GntR ligand-binding domain-like"/>
    <property type="match status" value="1"/>
</dbReference>
<feature type="domain" description="HTH gntR-type" evidence="4">
    <location>
        <begin position="15"/>
        <end position="83"/>
    </location>
</feature>
<keyword evidence="6" id="KW-1185">Reference proteome</keyword>
<accession>A0A1M6GJX9</accession>
<dbReference type="CDD" id="cd07377">
    <property type="entry name" value="WHTH_GntR"/>
    <property type="match status" value="1"/>
</dbReference>
<dbReference type="AlphaFoldDB" id="A0A1M6GJX9"/>
<evidence type="ECO:0000256" key="2">
    <source>
        <dbReference type="ARBA" id="ARBA00023125"/>
    </source>
</evidence>
<dbReference type="Gene3D" id="1.10.10.10">
    <property type="entry name" value="Winged helix-like DNA-binding domain superfamily/Winged helix DNA-binding domain"/>
    <property type="match status" value="1"/>
</dbReference>
<dbReference type="PANTHER" id="PTHR43537:SF5">
    <property type="entry name" value="UXU OPERON TRANSCRIPTIONAL REGULATOR"/>
    <property type="match status" value="1"/>
</dbReference>
<dbReference type="Proteomes" id="UP000184442">
    <property type="component" value="Unassembled WGS sequence"/>
</dbReference>
<keyword evidence="1" id="KW-0805">Transcription regulation</keyword>
<dbReference type="PANTHER" id="PTHR43537">
    <property type="entry name" value="TRANSCRIPTIONAL REGULATOR, GNTR FAMILY"/>
    <property type="match status" value="1"/>
</dbReference>
<dbReference type="STRING" id="1122184.SAMN02745176_02393"/>
<evidence type="ECO:0000313" key="5">
    <source>
        <dbReference type="EMBL" id="SHJ10255.1"/>
    </source>
</evidence>
<dbReference type="PROSITE" id="PS50949">
    <property type="entry name" value="HTH_GNTR"/>
    <property type="match status" value="1"/>
</dbReference>
<dbReference type="EMBL" id="FQZS01000016">
    <property type="protein sequence ID" value="SHJ10255.1"/>
    <property type="molecule type" value="Genomic_DNA"/>
</dbReference>
<dbReference type="InterPro" id="IPR036390">
    <property type="entry name" value="WH_DNA-bd_sf"/>
</dbReference>
<keyword evidence="3" id="KW-0804">Transcription</keyword>
<dbReference type="InterPro" id="IPR011711">
    <property type="entry name" value="GntR_C"/>
</dbReference>
<dbReference type="Pfam" id="PF07729">
    <property type="entry name" value="FCD"/>
    <property type="match status" value="1"/>
</dbReference>
<dbReference type="SUPFAM" id="SSF46785">
    <property type="entry name" value="Winged helix' DNA-binding domain"/>
    <property type="match status" value="1"/>
</dbReference>
<evidence type="ECO:0000256" key="1">
    <source>
        <dbReference type="ARBA" id="ARBA00023015"/>
    </source>
</evidence>
<name>A0A1M6GJX9_9FIRM</name>
<dbReference type="InterPro" id="IPR000524">
    <property type="entry name" value="Tscrpt_reg_HTH_GntR"/>
</dbReference>
<evidence type="ECO:0000256" key="3">
    <source>
        <dbReference type="ARBA" id="ARBA00023163"/>
    </source>
</evidence>
<dbReference type="GO" id="GO:0003700">
    <property type="term" value="F:DNA-binding transcription factor activity"/>
    <property type="evidence" value="ECO:0007669"/>
    <property type="project" value="InterPro"/>
</dbReference>
<dbReference type="InterPro" id="IPR008920">
    <property type="entry name" value="TF_FadR/GntR_C"/>
</dbReference>
<dbReference type="SMART" id="SM00345">
    <property type="entry name" value="HTH_GNTR"/>
    <property type="match status" value="1"/>
</dbReference>
<evidence type="ECO:0000313" key="6">
    <source>
        <dbReference type="Proteomes" id="UP000184442"/>
    </source>
</evidence>
<dbReference type="RefSeq" id="WP_073026432.1">
    <property type="nucleotide sequence ID" value="NZ_FQZS01000016.1"/>
</dbReference>